<reference evidence="1 2" key="1">
    <citation type="submission" date="2019-06" db="EMBL/GenBank/DDBJ databases">
        <title>Quisquiliibacterium sp. nov., isolated from a maize field.</title>
        <authorList>
            <person name="Lin S.-Y."/>
            <person name="Tsai C.-F."/>
            <person name="Young C.-C."/>
        </authorList>
    </citation>
    <scope>NUCLEOTIDE SEQUENCE [LARGE SCALE GENOMIC DNA]</scope>
    <source>
        <strain evidence="1 2">CC-CFT501</strain>
    </source>
</reference>
<keyword evidence="2" id="KW-1185">Reference proteome</keyword>
<evidence type="ECO:0000313" key="1">
    <source>
        <dbReference type="EMBL" id="TXL65504.1"/>
    </source>
</evidence>
<protein>
    <submittedName>
        <fullName evidence="1">DUF2783 domain-containing protein</fullName>
    </submittedName>
</protein>
<name>A0A5C8NWE6_9BURK</name>
<dbReference type="AlphaFoldDB" id="A0A5C8NWE6"/>
<dbReference type="InterPro" id="IPR021233">
    <property type="entry name" value="DUF2783"/>
</dbReference>
<dbReference type="Proteomes" id="UP000321548">
    <property type="component" value="Unassembled WGS sequence"/>
</dbReference>
<dbReference type="RefSeq" id="WP_147704699.1">
    <property type="nucleotide sequence ID" value="NZ_VDUY01000004.1"/>
</dbReference>
<dbReference type="OrthoDB" id="6460891at2"/>
<dbReference type="EMBL" id="VDUY01000004">
    <property type="protein sequence ID" value="TXL65504.1"/>
    <property type="molecule type" value="Genomic_DNA"/>
</dbReference>
<comment type="caution">
    <text evidence="1">The sequence shown here is derived from an EMBL/GenBank/DDBJ whole genome shotgun (WGS) entry which is preliminary data.</text>
</comment>
<organism evidence="1 2">
    <name type="scientific">Zeimonas arvi</name>
    <dbReference type="NCBI Taxonomy" id="2498847"/>
    <lineage>
        <taxon>Bacteria</taxon>
        <taxon>Pseudomonadati</taxon>
        <taxon>Pseudomonadota</taxon>
        <taxon>Betaproteobacteria</taxon>
        <taxon>Burkholderiales</taxon>
        <taxon>Burkholderiaceae</taxon>
        <taxon>Zeimonas</taxon>
    </lineage>
</organism>
<dbReference type="Pfam" id="PF10932">
    <property type="entry name" value="DUF2783"/>
    <property type="match status" value="1"/>
</dbReference>
<evidence type="ECO:0000313" key="2">
    <source>
        <dbReference type="Proteomes" id="UP000321548"/>
    </source>
</evidence>
<sequence>MPLTRTPNIPDPDGFYKELMDSQREMDEAQAAAMNARLVLLLANHIGDRSILAEAIQIAVGRSWGASGALPGRGTGPI</sequence>
<accession>A0A5C8NWE6</accession>
<proteinExistence type="predicted"/>
<gene>
    <name evidence="1" type="ORF">FHP08_12055</name>
</gene>